<reference evidence="18" key="1">
    <citation type="journal article" date="2019" name="Int. J. Syst. Evol. Microbiol.">
        <title>The Global Catalogue of Microorganisms (GCM) 10K type strain sequencing project: providing services to taxonomists for standard genome sequencing and annotation.</title>
        <authorList>
            <consortium name="The Broad Institute Genomics Platform"/>
            <consortium name="The Broad Institute Genome Sequencing Center for Infectious Disease"/>
            <person name="Wu L."/>
            <person name="Ma J."/>
        </authorList>
    </citation>
    <scope>NUCLEOTIDE SEQUENCE [LARGE SCALE GENOMIC DNA]</scope>
    <source>
        <strain evidence="18">IBRC 10765</strain>
    </source>
</reference>
<feature type="transmembrane region" description="Helical" evidence="16">
    <location>
        <begin position="71"/>
        <end position="91"/>
    </location>
</feature>
<evidence type="ECO:0000256" key="13">
    <source>
        <dbReference type="ARBA" id="ARBA00023316"/>
    </source>
</evidence>
<evidence type="ECO:0000256" key="1">
    <source>
        <dbReference type="ARBA" id="ARBA00004651"/>
    </source>
</evidence>
<dbReference type="InterPro" id="IPR001182">
    <property type="entry name" value="FtsW/RodA"/>
</dbReference>
<keyword evidence="6 16" id="KW-0808">Transferase</keyword>
<keyword evidence="7 16" id="KW-0812">Transmembrane</keyword>
<comment type="function">
    <text evidence="16">Peptidoglycan polymerase that is essential for cell division.</text>
</comment>
<evidence type="ECO:0000256" key="2">
    <source>
        <dbReference type="ARBA" id="ARBA00004752"/>
    </source>
</evidence>
<feature type="transmembrane region" description="Helical" evidence="16">
    <location>
        <begin position="31"/>
        <end position="51"/>
    </location>
</feature>
<keyword evidence="16" id="KW-0997">Cell inner membrane</keyword>
<dbReference type="NCBIfam" id="TIGR02614">
    <property type="entry name" value="ftsW"/>
    <property type="match status" value="1"/>
</dbReference>
<dbReference type="HAMAP" id="MF_00913">
    <property type="entry name" value="PGT_FtsW_proteobact"/>
    <property type="match status" value="1"/>
</dbReference>
<keyword evidence="9 16" id="KW-0573">Peptidoglycan synthesis</keyword>
<dbReference type="PANTHER" id="PTHR30474:SF2">
    <property type="entry name" value="PEPTIDOGLYCAN GLYCOSYLTRANSFERASE FTSW-RELATED"/>
    <property type="match status" value="1"/>
</dbReference>
<dbReference type="RefSeq" id="WP_380694482.1">
    <property type="nucleotide sequence ID" value="NZ_JBHRYR010000002.1"/>
</dbReference>
<evidence type="ECO:0000256" key="10">
    <source>
        <dbReference type="ARBA" id="ARBA00022989"/>
    </source>
</evidence>
<evidence type="ECO:0000313" key="17">
    <source>
        <dbReference type="EMBL" id="MFC3852394.1"/>
    </source>
</evidence>
<keyword evidence="8 16" id="KW-0133">Cell shape</keyword>
<accession>A0ABV7ZWR7</accession>
<keyword evidence="11 16" id="KW-0472">Membrane</keyword>
<evidence type="ECO:0000256" key="6">
    <source>
        <dbReference type="ARBA" id="ARBA00022679"/>
    </source>
</evidence>
<evidence type="ECO:0000256" key="5">
    <source>
        <dbReference type="ARBA" id="ARBA00022676"/>
    </source>
</evidence>
<evidence type="ECO:0000256" key="12">
    <source>
        <dbReference type="ARBA" id="ARBA00023306"/>
    </source>
</evidence>
<keyword evidence="12 16" id="KW-0131">Cell cycle</keyword>
<proteinExistence type="inferred from homology"/>
<sequence length="403" mass="43777">MTTSAPTSSTPTLWEMLRTQRRFSLQRTDGYLLMLSFGLALFGWLMITSASMDFAQQNMGSPFALMQRHGVYLALAVIGFTVTVQIPLAVWYRLGAPILLLGFVLLVLVLVPGIGREVNGSSRWINLGFIQFQPSELAKLAIILYVAGYLVRRQEEVRTSFSGFLKPLLVVAAMTVLLLAEPDFGAVVVVMTTIMGMMFLGGVRAGQFFVTVAVAIISAGLMAITQTYRVQRLMSFTNPWSEENVFGSGYQLTQALIAFGRGEWFGVGLGNSLQKLFYLPEAHTDFIVAIIAEELGLFGILAMLGALTWLVVLIVRIGWQADQRGQSFGAFICFGIAMVFALQIFINVGVNSGLLPTKGLTLPLVSYGGTSLLVSFAMIGLVARVATELGDDASISQGGQRHD</sequence>
<dbReference type="EMBL" id="JBHRYR010000002">
    <property type="protein sequence ID" value="MFC3852394.1"/>
    <property type="molecule type" value="Genomic_DNA"/>
</dbReference>
<dbReference type="Proteomes" id="UP001595617">
    <property type="component" value="Unassembled WGS sequence"/>
</dbReference>
<feature type="transmembrane region" description="Helical" evidence="16">
    <location>
        <begin position="135"/>
        <end position="151"/>
    </location>
</feature>
<evidence type="ECO:0000313" key="18">
    <source>
        <dbReference type="Proteomes" id="UP001595617"/>
    </source>
</evidence>
<keyword evidence="5 16" id="KW-0328">Glycosyltransferase</keyword>
<keyword evidence="3 16" id="KW-1003">Cell membrane</keyword>
<keyword evidence="18" id="KW-1185">Reference proteome</keyword>
<feature type="transmembrane region" description="Helical" evidence="16">
    <location>
        <begin position="286"/>
        <end position="315"/>
    </location>
</feature>
<evidence type="ECO:0000256" key="16">
    <source>
        <dbReference type="HAMAP-Rule" id="MF_00913"/>
    </source>
</evidence>
<dbReference type="PROSITE" id="PS00428">
    <property type="entry name" value="FTSW_RODA_SPOVE"/>
    <property type="match status" value="1"/>
</dbReference>
<evidence type="ECO:0000256" key="7">
    <source>
        <dbReference type="ARBA" id="ARBA00022692"/>
    </source>
</evidence>
<evidence type="ECO:0000256" key="9">
    <source>
        <dbReference type="ARBA" id="ARBA00022984"/>
    </source>
</evidence>
<dbReference type="PANTHER" id="PTHR30474">
    <property type="entry name" value="CELL CYCLE PROTEIN"/>
    <property type="match status" value="1"/>
</dbReference>
<name>A0ABV7ZWR7_9GAMM</name>
<protein>
    <recommendedName>
        <fullName evidence="16">Probable peptidoglycan glycosyltransferase FtsW</fullName>
        <shortName evidence="16">PGT</shortName>
        <ecNumber evidence="16">2.4.99.28</ecNumber>
    </recommendedName>
    <alternativeName>
        <fullName evidence="16">Cell division protein FtsW</fullName>
    </alternativeName>
    <alternativeName>
        <fullName evidence="16">Cell wall polymerase</fullName>
    </alternativeName>
    <alternativeName>
        <fullName evidence="16">Peptidoglycan polymerase</fullName>
        <shortName evidence="16">PG polymerase</shortName>
    </alternativeName>
</protein>
<dbReference type="EC" id="2.4.99.28" evidence="16"/>
<keyword evidence="13 16" id="KW-0961">Cell wall biogenesis/degradation</keyword>
<evidence type="ECO:0000256" key="8">
    <source>
        <dbReference type="ARBA" id="ARBA00022960"/>
    </source>
</evidence>
<feature type="transmembrane region" description="Helical" evidence="16">
    <location>
        <begin position="366"/>
        <end position="386"/>
    </location>
</feature>
<feature type="transmembrane region" description="Helical" evidence="16">
    <location>
        <begin position="327"/>
        <end position="346"/>
    </location>
</feature>
<comment type="caution">
    <text evidence="17">The sequence shown here is derived from an EMBL/GenBank/DDBJ whole genome shotgun (WGS) entry which is preliminary data.</text>
</comment>
<evidence type="ECO:0000256" key="4">
    <source>
        <dbReference type="ARBA" id="ARBA00022618"/>
    </source>
</evidence>
<keyword evidence="4 16" id="KW-0132">Cell division</keyword>
<feature type="transmembrane region" description="Helical" evidence="16">
    <location>
        <begin position="186"/>
        <end position="203"/>
    </location>
</feature>
<comment type="similarity">
    <text evidence="14 16">Belongs to the SEDS family. FtsW subfamily.</text>
</comment>
<evidence type="ECO:0000256" key="15">
    <source>
        <dbReference type="ARBA" id="ARBA00049902"/>
    </source>
</evidence>
<evidence type="ECO:0000256" key="11">
    <source>
        <dbReference type="ARBA" id="ARBA00023136"/>
    </source>
</evidence>
<feature type="transmembrane region" description="Helical" evidence="16">
    <location>
        <begin position="208"/>
        <end position="228"/>
    </location>
</feature>
<organism evidence="17 18">
    <name type="scientific">Saccharospirillum mangrovi</name>
    <dbReference type="NCBI Taxonomy" id="2161747"/>
    <lineage>
        <taxon>Bacteria</taxon>
        <taxon>Pseudomonadati</taxon>
        <taxon>Pseudomonadota</taxon>
        <taxon>Gammaproteobacteria</taxon>
        <taxon>Oceanospirillales</taxon>
        <taxon>Saccharospirillaceae</taxon>
        <taxon>Saccharospirillum</taxon>
    </lineage>
</organism>
<dbReference type="Pfam" id="PF01098">
    <property type="entry name" value="FTSW_RODA_SPOVE"/>
    <property type="match status" value="1"/>
</dbReference>
<comment type="catalytic activity">
    <reaction evidence="15 16">
        <text>[GlcNAc-(1-&gt;4)-Mur2Ac(oyl-L-Ala-gamma-D-Glu-L-Lys-D-Ala-D-Ala)](n)-di-trans,octa-cis-undecaprenyl diphosphate + beta-D-GlcNAc-(1-&gt;4)-Mur2Ac(oyl-L-Ala-gamma-D-Glu-L-Lys-D-Ala-D-Ala)-di-trans,octa-cis-undecaprenyl diphosphate = [GlcNAc-(1-&gt;4)-Mur2Ac(oyl-L-Ala-gamma-D-Glu-L-Lys-D-Ala-D-Ala)](n+1)-di-trans,octa-cis-undecaprenyl diphosphate + di-trans,octa-cis-undecaprenyl diphosphate + H(+)</text>
        <dbReference type="Rhea" id="RHEA:23708"/>
        <dbReference type="Rhea" id="RHEA-COMP:9602"/>
        <dbReference type="Rhea" id="RHEA-COMP:9603"/>
        <dbReference type="ChEBI" id="CHEBI:15378"/>
        <dbReference type="ChEBI" id="CHEBI:58405"/>
        <dbReference type="ChEBI" id="CHEBI:60033"/>
        <dbReference type="ChEBI" id="CHEBI:78435"/>
        <dbReference type="EC" id="2.4.99.28"/>
    </reaction>
</comment>
<dbReference type="InterPro" id="IPR013437">
    <property type="entry name" value="FtsW"/>
</dbReference>
<evidence type="ECO:0000256" key="3">
    <source>
        <dbReference type="ARBA" id="ARBA00022475"/>
    </source>
</evidence>
<comment type="subcellular location">
    <subcellularLocation>
        <location evidence="16">Cell inner membrane</location>
        <topology evidence="16">Multi-pass membrane protein</topology>
    </subcellularLocation>
    <subcellularLocation>
        <location evidence="1">Cell membrane</location>
        <topology evidence="1">Multi-pass membrane protein</topology>
    </subcellularLocation>
    <text evidence="16">Localizes to the division septum.</text>
</comment>
<feature type="transmembrane region" description="Helical" evidence="16">
    <location>
        <begin position="98"/>
        <end position="115"/>
    </location>
</feature>
<dbReference type="InterPro" id="IPR018365">
    <property type="entry name" value="Cell_cycle_FtsW-rel_CS"/>
</dbReference>
<gene>
    <name evidence="16 17" type="primary">ftsW</name>
    <name evidence="17" type="ORF">ACFOOG_06060</name>
</gene>
<feature type="transmembrane region" description="Helical" evidence="16">
    <location>
        <begin position="163"/>
        <end position="180"/>
    </location>
</feature>
<evidence type="ECO:0000256" key="14">
    <source>
        <dbReference type="ARBA" id="ARBA00038053"/>
    </source>
</evidence>
<comment type="pathway">
    <text evidence="2 16">Cell wall biogenesis; peptidoglycan biosynthesis.</text>
</comment>
<keyword evidence="10 16" id="KW-1133">Transmembrane helix</keyword>